<dbReference type="AlphaFoldDB" id="A0A0D1WNN5"/>
<dbReference type="SUPFAM" id="SSF55174">
    <property type="entry name" value="Alpha-L RNA-binding motif"/>
    <property type="match status" value="1"/>
</dbReference>
<evidence type="ECO:0000256" key="2">
    <source>
        <dbReference type="SAM" id="MobiDB-lite"/>
    </source>
</evidence>
<comment type="caution">
    <text evidence="4">The sequence shown here is derived from an EMBL/GenBank/DDBJ whole genome shotgun (WGS) entry which is preliminary data.</text>
</comment>
<reference evidence="4 5" key="1">
    <citation type="submission" date="2015-07" db="EMBL/GenBank/DDBJ databases">
        <title>Fjat-14205 dsm 2895.</title>
        <authorList>
            <person name="Liu B."/>
            <person name="Wang J."/>
            <person name="Zhu Y."/>
            <person name="Liu G."/>
            <person name="Chen Q."/>
            <person name="Chen Z."/>
            <person name="Lan J."/>
            <person name="Che J."/>
            <person name="Ge C."/>
            <person name="Shi H."/>
            <person name="Pan Z."/>
            <person name="Liu X."/>
        </authorList>
    </citation>
    <scope>NUCLEOTIDE SEQUENCE [LARGE SCALE GENOMIC DNA]</scope>
    <source>
        <strain evidence="4 5">DSM 2895</strain>
    </source>
</reference>
<dbReference type="EMBL" id="LGUG01000012">
    <property type="protein sequence ID" value="KON90502.1"/>
    <property type="molecule type" value="Genomic_DNA"/>
</dbReference>
<evidence type="ECO:0000313" key="4">
    <source>
        <dbReference type="EMBL" id="KON90502.1"/>
    </source>
</evidence>
<organism evidence="4 5">
    <name type="scientific">Aneurinibacillus migulanus</name>
    <name type="common">Bacillus migulanus</name>
    <dbReference type="NCBI Taxonomy" id="47500"/>
    <lineage>
        <taxon>Bacteria</taxon>
        <taxon>Bacillati</taxon>
        <taxon>Bacillota</taxon>
        <taxon>Bacilli</taxon>
        <taxon>Bacillales</taxon>
        <taxon>Paenibacillaceae</taxon>
        <taxon>Aneurinibacillus group</taxon>
        <taxon>Aneurinibacillus</taxon>
    </lineage>
</organism>
<dbReference type="Gene3D" id="3.10.290.10">
    <property type="entry name" value="RNA-binding S4 domain"/>
    <property type="match status" value="1"/>
</dbReference>
<dbReference type="Proteomes" id="UP000037269">
    <property type="component" value="Unassembled WGS sequence"/>
</dbReference>
<evidence type="ECO:0000313" key="5">
    <source>
        <dbReference type="Proteomes" id="UP000037269"/>
    </source>
</evidence>
<dbReference type="CDD" id="cd00165">
    <property type="entry name" value="S4"/>
    <property type="match status" value="1"/>
</dbReference>
<dbReference type="PROSITE" id="PS50889">
    <property type="entry name" value="S4"/>
    <property type="match status" value="1"/>
</dbReference>
<feature type="region of interest" description="Disordered" evidence="2">
    <location>
        <begin position="93"/>
        <end position="124"/>
    </location>
</feature>
<dbReference type="GO" id="GO:0003723">
    <property type="term" value="F:RNA binding"/>
    <property type="evidence" value="ECO:0007669"/>
    <property type="project" value="UniProtKB-KW"/>
</dbReference>
<dbReference type="PATRIC" id="fig|47500.8.peg.5197"/>
<protein>
    <recommendedName>
        <fullName evidence="3">Tyrosine--tRNA ligase SYY-like C-terminal domain-containing protein</fullName>
    </recommendedName>
</protein>
<dbReference type="Pfam" id="PF22421">
    <property type="entry name" value="SYY_C-terminal"/>
    <property type="match status" value="1"/>
</dbReference>
<proteinExistence type="predicted"/>
<gene>
    <name evidence="4" type="ORF">AF333_28900</name>
</gene>
<name>A0A0D1WNN5_ANEMI</name>
<sequence length="124" mass="14541">MPCYRLIKGGVLFLFEKGDKKMNILAVLTHSGICAANGEARRMVYQGAVRINEQLIKDVDHKLKDGVYTITLGRRMNRRVHILDGKMVYPRKDERDEREFRKTEQMMHHPTWKRVGGAMKQTRR</sequence>
<accession>A0A0D1WNN5</accession>
<evidence type="ECO:0000256" key="1">
    <source>
        <dbReference type="PROSITE-ProRule" id="PRU00182"/>
    </source>
</evidence>
<feature type="domain" description="Tyrosine--tRNA ligase SYY-like C-terminal" evidence="3">
    <location>
        <begin position="19"/>
        <end position="65"/>
    </location>
</feature>
<evidence type="ECO:0000259" key="3">
    <source>
        <dbReference type="Pfam" id="PF22421"/>
    </source>
</evidence>
<dbReference type="InterPro" id="IPR054608">
    <property type="entry name" value="SYY-like_C"/>
</dbReference>
<feature type="compositionally biased region" description="Basic and acidic residues" evidence="2">
    <location>
        <begin position="93"/>
        <end position="107"/>
    </location>
</feature>
<dbReference type="InterPro" id="IPR036986">
    <property type="entry name" value="S4_RNA-bd_sf"/>
</dbReference>
<keyword evidence="5" id="KW-1185">Reference proteome</keyword>
<keyword evidence="1" id="KW-0694">RNA-binding</keyword>